<feature type="transmembrane region" description="Helical" evidence="1">
    <location>
        <begin position="6"/>
        <end position="23"/>
    </location>
</feature>
<reference evidence="2" key="1">
    <citation type="journal article" date="2014" name="BMC Genomics">
        <title>Characterizing the developmental transcriptome of the oriental fruit fly, Bactrocera dorsalis (Diptera: Tephritidae) through comparative genomic analysis with Drosophila melanogaster utilizing modENCODE datasets.</title>
        <authorList>
            <person name="Geib S.M."/>
            <person name="Calla B."/>
            <person name="Hall B."/>
            <person name="Hou S."/>
            <person name="Manoukis N.C."/>
        </authorList>
    </citation>
    <scope>NUCLEOTIDE SEQUENCE</scope>
    <source>
        <strain evidence="2">Punador</strain>
    </source>
</reference>
<feature type="non-terminal residue" evidence="2">
    <location>
        <position position="101"/>
    </location>
</feature>
<organism evidence="2">
    <name type="scientific">Bactrocera dorsalis</name>
    <name type="common">Oriental fruit fly</name>
    <name type="synonym">Dacus dorsalis</name>
    <dbReference type="NCBI Taxonomy" id="27457"/>
    <lineage>
        <taxon>Eukaryota</taxon>
        <taxon>Metazoa</taxon>
        <taxon>Ecdysozoa</taxon>
        <taxon>Arthropoda</taxon>
        <taxon>Hexapoda</taxon>
        <taxon>Insecta</taxon>
        <taxon>Pterygota</taxon>
        <taxon>Neoptera</taxon>
        <taxon>Endopterygota</taxon>
        <taxon>Diptera</taxon>
        <taxon>Brachycera</taxon>
        <taxon>Muscomorpha</taxon>
        <taxon>Tephritoidea</taxon>
        <taxon>Tephritidae</taxon>
        <taxon>Bactrocera</taxon>
        <taxon>Bactrocera</taxon>
    </lineage>
</organism>
<keyword evidence="1" id="KW-1133">Transmembrane helix</keyword>
<dbReference type="AlphaFoldDB" id="A0A034UZC3"/>
<keyword evidence="1" id="KW-0472">Membrane</keyword>
<feature type="non-terminal residue" evidence="2">
    <location>
        <position position="1"/>
    </location>
</feature>
<keyword evidence="1" id="KW-0812">Transmembrane</keyword>
<sequence>QKWWKKVFYKIFMLAVVNAWIIFTQRQRRKISLIQFILPLAESMIAEGIKHKKLTTRQCGGRPAKRSRTERLNIGDHLPIEQPSGRRCVLCTSQNKETRTK</sequence>
<dbReference type="EMBL" id="GAKP01023334">
    <property type="protein sequence ID" value="JAC35624.1"/>
    <property type="molecule type" value="Transcribed_RNA"/>
</dbReference>
<gene>
    <name evidence="2" type="primary">PGBD4</name>
</gene>
<name>A0A034UZC3_BACDO</name>
<accession>A0A034UZC3</accession>
<protein>
    <submittedName>
        <fullName evidence="2">PiggyBac transposable element-derived protein 4</fullName>
    </submittedName>
</protein>
<evidence type="ECO:0000313" key="2">
    <source>
        <dbReference type="EMBL" id="JAC35624.1"/>
    </source>
</evidence>
<evidence type="ECO:0000256" key="1">
    <source>
        <dbReference type="SAM" id="Phobius"/>
    </source>
</evidence>
<proteinExistence type="predicted"/>
<dbReference type="OrthoDB" id="118105at2759"/>